<name>B0RT96_XANCB</name>
<sequence length="96" mass="10876">MSSPGPGIYIARCVPQMDTSVDALFKWRTQPENGDGRGRLQSSSFKRSFARLRRVGMRTASKLEIRRNPAEKPDRPVRGAHFPNCQRQAFSLDRDG</sequence>
<dbReference type="KEGG" id="xca:xcc-b100_2327"/>
<dbReference type="Proteomes" id="UP000001188">
    <property type="component" value="Chromosome"/>
</dbReference>
<evidence type="ECO:0000256" key="1">
    <source>
        <dbReference type="SAM" id="MobiDB-lite"/>
    </source>
</evidence>
<dbReference type="HOGENOM" id="CLU_2358949_0_0_6"/>
<evidence type="ECO:0000313" key="3">
    <source>
        <dbReference type="Proteomes" id="UP000001188"/>
    </source>
</evidence>
<feature type="compositionally biased region" description="Basic and acidic residues" evidence="1">
    <location>
        <begin position="61"/>
        <end position="77"/>
    </location>
</feature>
<reference evidence="2 3" key="1">
    <citation type="journal article" date="2008" name="J. Biotechnol.">
        <title>The genome of Xanthomonas campestris pv. campestris B100 and its use for the reconstruction of metabolic pathways involved in xanthan biosynthesis.</title>
        <authorList>
            <person name="Vorholter F.J."/>
            <person name="Schneiker S."/>
            <person name="Goesmann A."/>
            <person name="Krause L."/>
            <person name="Bekel T."/>
            <person name="Kaiser O."/>
            <person name="Linke B."/>
            <person name="Patschkowski T."/>
            <person name="Ruckert C."/>
            <person name="Schmid J."/>
            <person name="Sidhu V.K."/>
            <person name="Sieber V."/>
            <person name="Tauch A."/>
            <person name="Watt S.A."/>
            <person name="Weisshaar B."/>
            <person name="Becker A."/>
            <person name="Niehaus K."/>
            <person name="Puhler A."/>
        </authorList>
    </citation>
    <scope>NUCLEOTIDE SEQUENCE [LARGE SCALE GENOMIC DNA]</scope>
    <source>
        <strain evidence="2 3">B100</strain>
    </source>
</reference>
<dbReference type="EMBL" id="AM920689">
    <property type="protein sequence ID" value="CAP51682.1"/>
    <property type="molecule type" value="Genomic_DNA"/>
</dbReference>
<evidence type="ECO:0000313" key="2">
    <source>
        <dbReference type="EMBL" id="CAP51682.1"/>
    </source>
</evidence>
<organism evidence="2 3">
    <name type="scientific">Xanthomonas campestris pv. campestris (strain B100)</name>
    <dbReference type="NCBI Taxonomy" id="509169"/>
    <lineage>
        <taxon>Bacteria</taxon>
        <taxon>Pseudomonadati</taxon>
        <taxon>Pseudomonadota</taxon>
        <taxon>Gammaproteobacteria</taxon>
        <taxon>Lysobacterales</taxon>
        <taxon>Lysobacteraceae</taxon>
        <taxon>Xanthomonas</taxon>
    </lineage>
</organism>
<feature type="region of interest" description="Disordered" evidence="1">
    <location>
        <begin position="60"/>
        <end position="96"/>
    </location>
</feature>
<gene>
    <name evidence="2" type="ORF">XCCB100_2327</name>
</gene>
<protein>
    <submittedName>
        <fullName evidence="2">Uncharacterized protein</fullName>
    </submittedName>
</protein>
<dbReference type="AlphaFoldDB" id="B0RT96"/>
<proteinExistence type="predicted"/>
<accession>B0RT96</accession>